<accession>A0A2T3XP53</accession>
<dbReference type="Proteomes" id="UP000240638">
    <property type="component" value="Unassembled WGS sequence"/>
</dbReference>
<name>A0A2T3XP53_9BURK</name>
<proteinExistence type="predicted"/>
<dbReference type="EMBL" id="PYUC01000013">
    <property type="protein sequence ID" value="PTB18288.1"/>
    <property type="molecule type" value="Genomic_DNA"/>
</dbReference>
<organism evidence="1 2">
    <name type="scientific">Trinickia symbiotica</name>
    <dbReference type="NCBI Taxonomy" id="863227"/>
    <lineage>
        <taxon>Bacteria</taxon>
        <taxon>Pseudomonadati</taxon>
        <taxon>Pseudomonadota</taxon>
        <taxon>Betaproteobacteria</taxon>
        <taxon>Burkholderiales</taxon>
        <taxon>Burkholderiaceae</taxon>
        <taxon>Trinickia</taxon>
    </lineage>
</organism>
<protein>
    <submittedName>
        <fullName evidence="1">Uncharacterized protein</fullName>
    </submittedName>
</protein>
<dbReference type="AlphaFoldDB" id="A0A2T3XP53"/>
<gene>
    <name evidence="1" type="ORF">C9I57_24270</name>
</gene>
<reference evidence="1 2" key="1">
    <citation type="submission" date="2018-03" db="EMBL/GenBank/DDBJ databases">
        <title>Whole genome analyses suggest that Burkholderia sensu lato contains two further novel genera in the rhizoxinica-symbiotica group Mycetohabitans gen. nov., and Trinickia gen. nov.: implications for the evolution of diazotrophy and nodulation in the Burkholderiaceae.</title>
        <authorList>
            <person name="Estrada De Los Santos P."/>
            <person name="Palmer M."/>
            <person name="Chavez-Ramirez B."/>
            <person name="Steenkamp E.T."/>
            <person name="Hirsch A.M."/>
            <person name="Manyaka P."/>
            <person name="Maluk M."/>
            <person name="Lafos M."/>
            <person name="Crook M."/>
            <person name="Gross E."/>
            <person name="Simon M.F."/>
            <person name="Bueno Dos Reis Junior F."/>
            <person name="Poole P.S."/>
            <person name="Venter S.N."/>
            <person name="James E.K."/>
        </authorList>
    </citation>
    <scope>NUCLEOTIDE SEQUENCE [LARGE SCALE GENOMIC DNA]</scope>
    <source>
        <strain evidence="1 2">JPY-366</strain>
    </source>
</reference>
<comment type="caution">
    <text evidence="1">The sequence shown here is derived from an EMBL/GenBank/DDBJ whole genome shotgun (WGS) entry which is preliminary data.</text>
</comment>
<evidence type="ECO:0000313" key="1">
    <source>
        <dbReference type="EMBL" id="PTB18288.1"/>
    </source>
</evidence>
<sequence length="62" mass="6632">MHAGNALLICACQPDAAGRAGWSIPGVPALPRLAMTAQRGPVTHNPFHRCAWADGNAPRRFR</sequence>
<evidence type="ECO:0000313" key="2">
    <source>
        <dbReference type="Proteomes" id="UP000240638"/>
    </source>
</evidence>